<sequence>MSAGCCSTEAKFEGASRGFRRALWIVIAINAAMFAVEMAAGALSGSQALQADALDFLGDTLTYGISLFVLGMSLRVRATAALAKGVSLAAMGLWVLGSTAYQVLILGLPNAGVMGGIGLLALAANLASVAVLMRYRDGDSNVRSVWLCSRNDAIGNVAVMAAAGGVWLTGTAWPDLAVAALMAGLFLTSAVQILRQALAEWRSVPAAGEERLSAPHAP</sequence>
<dbReference type="InterPro" id="IPR027469">
    <property type="entry name" value="Cation_efflux_TMD_sf"/>
</dbReference>
<evidence type="ECO:0000313" key="9">
    <source>
        <dbReference type="Proteomes" id="UP001595528"/>
    </source>
</evidence>
<evidence type="ECO:0000313" key="8">
    <source>
        <dbReference type="EMBL" id="MFC3226266.1"/>
    </source>
</evidence>
<keyword evidence="3" id="KW-0864">Zinc transport</keyword>
<evidence type="ECO:0000256" key="1">
    <source>
        <dbReference type="ARBA" id="ARBA00004141"/>
    </source>
</evidence>
<protein>
    <submittedName>
        <fullName evidence="8">Cation transporter</fullName>
    </submittedName>
</protein>
<feature type="transmembrane region" description="Helical" evidence="6">
    <location>
        <begin position="56"/>
        <end position="74"/>
    </location>
</feature>
<feature type="transmembrane region" description="Helical" evidence="6">
    <location>
        <begin position="86"/>
        <end position="105"/>
    </location>
</feature>
<gene>
    <name evidence="8" type="ORF">ACFOGJ_03440</name>
</gene>
<keyword evidence="4 6" id="KW-1133">Transmembrane helix</keyword>
<evidence type="ECO:0000256" key="6">
    <source>
        <dbReference type="SAM" id="Phobius"/>
    </source>
</evidence>
<evidence type="ECO:0000256" key="2">
    <source>
        <dbReference type="ARBA" id="ARBA00022692"/>
    </source>
</evidence>
<keyword evidence="3" id="KW-0406">Ion transport</keyword>
<proteinExistence type="predicted"/>
<keyword evidence="5 6" id="KW-0472">Membrane</keyword>
<dbReference type="EMBL" id="JBHRTR010000009">
    <property type="protein sequence ID" value="MFC3226266.1"/>
    <property type="molecule type" value="Genomic_DNA"/>
</dbReference>
<comment type="caution">
    <text evidence="8">The sequence shown here is derived from an EMBL/GenBank/DDBJ whole genome shotgun (WGS) entry which is preliminary data.</text>
</comment>
<keyword evidence="3" id="KW-0813">Transport</keyword>
<feature type="transmembrane region" description="Helical" evidence="6">
    <location>
        <begin position="176"/>
        <end position="194"/>
    </location>
</feature>
<accession>A0ABV7KV78</accession>
<dbReference type="RefSeq" id="WP_379898153.1">
    <property type="nucleotide sequence ID" value="NZ_JBHRTR010000009.1"/>
</dbReference>
<feature type="transmembrane region" description="Helical" evidence="6">
    <location>
        <begin position="22"/>
        <end position="44"/>
    </location>
</feature>
<evidence type="ECO:0000256" key="5">
    <source>
        <dbReference type="ARBA" id="ARBA00023136"/>
    </source>
</evidence>
<dbReference type="PANTHER" id="PTHR11562:SF17">
    <property type="entry name" value="RE54080P-RELATED"/>
    <property type="match status" value="1"/>
</dbReference>
<dbReference type="PANTHER" id="PTHR11562">
    <property type="entry name" value="CATION EFFLUX PROTEIN/ ZINC TRANSPORTER"/>
    <property type="match status" value="1"/>
</dbReference>
<organism evidence="8 9">
    <name type="scientific">Marinibaculum pumilum</name>
    <dbReference type="NCBI Taxonomy" id="1766165"/>
    <lineage>
        <taxon>Bacteria</taxon>
        <taxon>Pseudomonadati</taxon>
        <taxon>Pseudomonadota</taxon>
        <taxon>Alphaproteobacteria</taxon>
        <taxon>Rhodospirillales</taxon>
        <taxon>Rhodospirillaceae</taxon>
        <taxon>Marinibaculum</taxon>
    </lineage>
</organism>
<feature type="domain" description="Cation efflux protein transmembrane" evidence="7">
    <location>
        <begin position="23"/>
        <end position="199"/>
    </location>
</feature>
<feature type="transmembrane region" description="Helical" evidence="6">
    <location>
        <begin position="111"/>
        <end position="132"/>
    </location>
</feature>
<dbReference type="InterPro" id="IPR050681">
    <property type="entry name" value="CDF/SLC30A"/>
</dbReference>
<dbReference type="SUPFAM" id="SSF161111">
    <property type="entry name" value="Cation efflux protein transmembrane domain-like"/>
    <property type="match status" value="1"/>
</dbReference>
<reference evidence="9" key="1">
    <citation type="journal article" date="2019" name="Int. J. Syst. Evol. Microbiol.">
        <title>The Global Catalogue of Microorganisms (GCM) 10K type strain sequencing project: providing services to taxonomists for standard genome sequencing and annotation.</title>
        <authorList>
            <consortium name="The Broad Institute Genomics Platform"/>
            <consortium name="The Broad Institute Genome Sequencing Center for Infectious Disease"/>
            <person name="Wu L."/>
            <person name="Ma J."/>
        </authorList>
    </citation>
    <scope>NUCLEOTIDE SEQUENCE [LARGE SCALE GENOMIC DNA]</scope>
    <source>
        <strain evidence="9">KCTC 42964</strain>
    </source>
</reference>
<keyword evidence="9" id="KW-1185">Reference proteome</keyword>
<comment type="subcellular location">
    <subcellularLocation>
        <location evidence="1">Membrane</location>
        <topology evidence="1">Multi-pass membrane protein</topology>
    </subcellularLocation>
</comment>
<evidence type="ECO:0000256" key="3">
    <source>
        <dbReference type="ARBA" id="ARBA00022906"/>
    </source>
</evidence>
<name>A0ABV7KV78_9PROT</name>
<dbReference type="Proteomes" id="UP001595528">
    <property type="component" value="Unassembled WGS sequence"/>
</dbReference>
<dbReference type="Pfam" id="PF01545">
    <property type="entry name" value="Cation_efflux"/>
    <property type="match status" value="1"/>
</dbReference>
<feature type="transmembrane region" description="Helical" evidence="6">
    <location>
        <begin position="153"/>
        <end position="170"/>
    </location>
</feature>
<dbReference type="Gene3D" id="1.20.1510.10">
    <property type="entry name" value="Cation efflux protein transmembrane domain"/>
    <property type="match status" value="1"/>
</dbReference>
<evidence type="ECO:0000259" key="7">
    <source>
        <dbReference type="Pfam" id="PF01545"/>
    </source>
</evidence>
<keyword evidence="3" id="KW-0862">Zinc</keyword>
<keyword evidence="2 6" id="KW-0812">Transmembrane</keyword>
<evidence type="ECO:0000256" key="4">
    <source>
        <dbReference type="ARBA" id="ARBA00022989"/>
    </source>
</evidence>
<dbReference type="InterPro" id="IPR058533">
    <property type="entry name" value="Cation_efflux_TM"/>
</dbReference>